<dbReference type="EMBL" id="AONG01000013">
    <property type="protein sequence ID" value="KIQ68648.1"/>
    <property type="molecule type" value="Genomic_DNA"/>
</dbReference>
<keyword evidence="3" id="KW-1185">Reference proteome</keyword>
<organism evidence="2 3">
    <name type="scientific">Wenxinia marina DSM 24838</name>
    <dbReference type="NCBI Taxonomy" id="1123501"/>
    <lineage>
        <taxon>Bacteria</taxon>
        <taxon>Pseudomonadati</taxon>
        <taxon>Pseudomonadota</taxon>
        <taxon>Alphaproteobacteria</taxon>
        <taxon>Rhodobacterales</taxon>
        <taxon>Roseobacteraceae</taxon>
        <taxon>Wenxinia</taxon>
    </lineage>
</organism>
<dbReference type="STRING" id="1123501.Wenmar_02919"/>
<dbReference type="eggNOG" id="ENOG5033BNE">
    <property type="taxonomic scope" value="Bacteria"/>
</dbReference>
<dbReference type="AlphaFoldDB" id="A0A0D0QCJ0"/>
<protein>
    <recommendedName>
        <fullName evidence="1">DUF6869 domain-containing protein</fullName>
    </recommendedName>
</protein>
<accession>A0A0D0QCJ0</accession>
<evidence type="ECO:0000259" key="1">
    <source>
        <dbReference type="Pfam" id="PF21746"/>
    </source>
</evidence>
<dbReference type="Pfam" id="PF21746">
    <property type="entry name" value="DUF6869"/>
    <property type="match status" value="1"/>
</dbReference>
<dbReference type="RefSeq" id="WP_018303850.1">
    <property type="nucleotide sequence ID" value="NZ_KB902310.1"/>
</dbReference>
<reference evidence="2 3" key="1">
    <citation type="submission" date="2013-01" db="EMBL/GenBank/DDBJ databases">
        <authorList>
            <person name="Fiebig A."/>
            <person name="Goeker M."/>
            <person name="Klenk H.-P.P."/>
        </authorList>
    </citation>
    <scope>NUCLEOTIDE SEQUENCE [LARGE SCALE GENOMIC DNA]</scope>
    <source>
        <strain evidence="2 3">DSM 24838</strain>
    </source>
</reference>
<comment type="caution">
    <text evidence="2">The sequence shown here is derived from an EMBL/GenBank/DDBJ whole genome shotgun (WGS) entry which is preliminary data.</text>
</comment>
<name>A0A0D0QCJ0_9RHOB</name>
<evidence type="ECO:0000313" key="2">
    <source>
        <dbReference type="EMBL" id="KIQ68648.1"/>
    </source>
</evidence>
<dbReference type="OrthoDB" id="7855356at2"/>
<proteinExistence type="predicted"/>
<evidence type="ECO:0000313" key="3">
    <source>
        <dbReference type="Proteomes" id="UP000035100"/>
    </source>
</evidence>
<dbReference type="Proteomes" id="UP000035100">
    <property type="component" value="Unassembled WGS sequence"/>
</dbReference>
<sequence length="156" mass="16834">MSSIPRELVAEATQLPPHALPDGDLPMARFAERHAEFVAAAARDEGAGHAEFWTWLVMEELVRERPAQALEAIRAVLALLTTPEEVASLAAGPLEDLLTHHGVVALDAMEADATPRLRYALTGVWKGDLPKDVWHRVEALRAGSPELDEGAPLPAA</sequence>
<dbReference type="InterPro" id="IPR049221">
    <property type="entry name" value="DUF6869"/>
</dbReference>
<gene>
    <name evidence="2" type="ORF">Wenmar_02919</name>
</gene>
<feature type="domain" description="DUF6869" evidence="1">
    <location>
        <begin position="44"/>
        <end position="143"/>
    </location>
</feature>